<dbReference type="Pfam" id="PF07645">
    <property type="entry name" value="EGF_CA"/>
    <property type="match status" value="3"/>
</dbReference>
<feature type="disulfide bond" evidence="17">
    <location>
        <begin position="4425"/>
        <end position="4442"/>
    </location>
</feature>
<dbReference type="InterPro" id="IPR000742">
    <property type="entry name" value="EGF"/>
</dbReference>
<comment type="similarity">
    <text evidence="2">Belongs to the LDLR family.</text>
</comment>
<dbReference type="FunFam" id="4.10.400.10:FF:000005">
    <property type="entry name" value="low-density lipoprotein receptor-related protein 1B"/>
    <property type="match status" value="2"/>
</dbReference>
<dbReference type="PROSITE" id="PS50026">
    <property type="entry name" value="EGF_3"/>
    <property type="match status" value="4"/>
</dbReference>
<dbReference type="FunFam" id="2.10.25.10:FF:000038">
    <property type="entry name" value="Fibrillin 2"/>
    <property type="match status" value="1"/>
</dbReference>
<feature type="repeat" description="LDL-receptor class B" evidence="19">
    <location>
        <begin position="2574"/>
        <end position="2615"/>
    </location>
</feature>
<comment type="caution">
    <text evidence="17">Lacks conserved residue(s) required for the propagation of feature annotation.</text>
</comment>
<dbReference type="FunFam" id="4.10.400.10:FF:000034">
    <property type="entry name" value="Low-density lipoprotein receptor-related protein 2"/>
    <property type="match status" value="1"/>
</dbReference>
<feature type="compositionally biased region" description="Polar residues" evidence="20">
    <location>
        <begin position="4520"/>
        <end position="4532"/>
    </location>
</feature>
<dbReference type="CDD" id="cd00054">
    <property type="entry name" value="EGF_CA"/>
    <property type="match status" value="2"/>
</dbReference>
<feature type="disulfide bond" evidence="18">
    <location>
        <begin position="3595"/>
        <end position="3613"/>
    </location>
</feature>
<feature type="repeat" description="LDL-receptor class B" evidence="19">
    <location>
        <begin position="4233"/>
        <end position="4276"/>
    </location>
</feature>
<feature type="disulfide bond" evidence="18">
    <location>
        <begin position="3985"/>
        <end position="4000"/>
    </location>
</feature>
<dbReference type="FunFam" id="2.10.25.10:FF:000009">
    <property type="entry name" value="Low-density lipoprotein receptor isoform 1"/>
    <property type="match status" value="2"/>
</dbReference>
<keyword evidence="11 21" id="KW-0472">Membrane</keyword>
<dbReference type="FunFam" id="4.10.400.10:FF:000062">
    <property type="entry name" value="Terribly reduced optic lobes, isoform AI"/>
    <property type="match status" value="1"/>
</dbReference>
<feature type="compositionally biased region" description="Basic and acidic residues" evidence="20">
    <location>
        <begin position="4629"/>
        <end position="4642"/>
    </location>
</feature>
<feature type="disulfide bond" evidence="18">
    <location>
        <begin position="3835"/>
        <end position="3847"/>
    </location>
</feature>
<keyword evidence="13 23" id="KW-0675">Receptor</keyword>
<evidence type="ECO:0000256" key="6">
    <source>
        <dbReference type="ARBA" id="ARBA00022692"/>
    </source>
</evidence>
<dbReference type="Gene3D" id="4.10.400.10">
    <property type="entry name" value="Low-density Lipoprotein Receptor"/>
    <property type="match status" value="35"/>
</dbReference>
<feature type="disulfide bond" evidence="18">
    <location>
        <begin position="3796"/>
        <end position="3808"/>
    </location>
</feature>
<feature type="disulfide bond" evidence="18">
    <location>
        <begin position="3100"/>
        <end position="3118"/>
    </location>
</feature>
<evidence type="ECO:0000256" key="8">
    <source>
        <dbReference type="ARBA" id="ARBA00022737"/>
    </source>
</evidence>
<evidence type="ECO:0000256" key="17">
    <source>
        <dbReference type="PROSITE-ProRule" id="PRU00076"/>
    </source>
</evidence>
<evidence type="ECO:0000313" key="23">
    <source>
        <dbReference type="EMBL" id="JAB58180.1"/>
    </source>
</evidence>
<accession>W4VRL0</accession>
<dbReference type="InterPro" id="IPR000152">
    <property type="entry name" value="EGF-type_Asp/Asn_hydroxyl_site"/>
</dbReference>
<feature type="disulfide bond" evidence="17">
    <location>
        <begin position="4444"/>
        <end position="4453"/>
    </location>
</feature>
<keyword evidence="7" id="KW-0732">Signal</keyword>
<feature type="disulfide bond" evidence="18">
    <location>
        <begin position="1073"/>
        <end position="1085"/>
    </location>
</feature>
<evidence type="ECO:0000256" key="21">
    <source>
        <dbReference type="SAM" id="Phobius"/>
    </source>
</evidence>
<dbReference type="InterPro" id="IPR011042">
    <property type="entry name" value="6-blade_b-propeller_TolB-like"/>
</dbReference>
<dbReference type="FunFam" id="4.10.400.10:FF:000004">
    <property type="entry name" value="Low-density lipoprotein receptor-related protein 1"/>
    <property type="match status" value="1"/>
</dbReference>
<feature type="repeat" description="LDL-receptor class B" evidence="19">
    <location>
        <begin position="1527"/>
        <end position="1569"/>
    </location>
</feature>
<evidence type="ECO:0000256" key="3">
    <source>
        <dbReference type="ARBA" id="ARBA00022475"/>
    </source>
</evidence>
<feature type="disulfide bond" evidence="18">
    <location>
        <begin position="2795"/>
        <end position="2813"/>
    </location>
</feature>
<dbReference type="FunFam" id="4.10.400.10:FF:000188">
    <property type="entry name" value="Low-density lipoprotein receptor-related protein 2"/>
    <property type="match status" value="1"/>
</dbReference>
<dbReference type="FunFam" id="4.10.400.10:FF:000092">
    <property type="entry name" value="LDL receptor related protein 4"/>
    <property type="match status" value="1"/>
</dbReference>
<dbReference type="Pfam" id="PF14670">
    <property type="entry name" value="FXa_inhibition"/>
    <property type="match status" value="1"/>
</dbReference>
<feature type="disulfide bond" evidence="18">
    <location>
        <begin position="3854"/>
        <end position="3869"/>
    </location>
</feature>
<dbReference type="FunFam" id="4.10.400.10:FF:000135">
    <property type="entry name" value="LDL receptor protein 1, isoform G"/>
    <property type="match status" value="1"/>
</dbReference>
<feature type="disulfide bond" evidence="18">
    <location>
        <begin position="3879"/>
        <end position="3891"/>
    </location>
</feature>
<name>W4VRL0_9DIPT</name>
<dbReference type="GO" id="GO:0043235">
    <property type="term" value="C:receptor complex"/>
    <property type="evidence" value="ECO:0007669"/>
    <property type="project" value="TreeGrafter"/>
</dbReference>
<dbReference type="Pfam" id="PF00058">
    <property type="entry name" value="Ldl_recept_b"/>
    <property type="match status" value="7"/>
</dbReference>
<feature type="repeat" description="LDL-receptor class B" evidence="19">
    <location>
        <begin position="3309"/>
        <end position="3350"/>
    </location>
</feature>
<dbReference type="FunFam" id="4.10.400.10:FF:000189">
    <property type="entry name" value="low-density lipoprotein receptor 1"/>
    <property type="match status" value="1"/>
</dbReference>
<feature type="disulfide bond" evidence="18">
    <location>
        <begin position="227"/>
        <end position="239"/>
    </location>
</feature>
<dbReference type="FunFam" id="4.10.400.10:FF:000181">
    <property type="entry name" value="Low-density lipoprotein RecePtor related"/>
    <property type="match status" value="1"/>
</dbReference>
<proteinExistence type="evidence at transcript level"/>
<dbReference type="InterPro" id="IPR001881">
    <property type="entry name" value="EGF-like_Ca-bd_dom"/>
</dbReference>
<feature type="repeat" description="LDL-receptor class B" evidence="19">
    <location>
        <begin position="3397"/>
        <end position="3438"/>
    </location>
</feature>
<dbReference type="SUPFAM" id="SSF57424">
    <property type="entry name" value="LDL receptor-like module"/>
    <property type="match status" value="32"/>
</dbReference>
<comment type="subcellular location">
    <subcellularLocation>
        <location evidence="1">Cell membrane</location>
        <topology evidence="1">Single-pass type I membrane protein</topology>
    </subcellularLocation>
    <subcellularLocation>
        <location evidence="16">Membrane</location>
        <location evidence="16">Coated pit</location>
    </subcellularLocation>
</comment>
<feature type="compositionally biased region" description="Polar residues" evidence="20">
    <location>
        <begin position="4616"/>
        <end position="4625"/>
    </location>
</feature>
<feature type="repeat" description="LDL-receptor class B" evidence="19">
    <location>
        <begin position="2486"/>
        <end position="2526"/>
    </location>
</feature>
<feature type="disulfide bond" evidence="18">
    <location>
        <begin position="2924"/>
        <end position="2942"/>
    </location>
</feature>
<dbReference type="GO" id="GO:0005509">
    <property type="term" value="F:calcium ion binding"/>
    <property type="evidence" value="ECO:0007669"/>
    <property type="project" value="InterPro"/>
</dbReference>
<feature type="domain" description="EGF-like" evidence="22">
    <location>
        <begin position="347"/>
        <end position="385"/>
    </location>
</feature>
<evidence type="ECO:0000256" key="9">
    <source>
        <dbReference type="ARBA" id="ARBA00022837"/>
    </source>
</evidence>
<dbReference type="PROSITE" id="PS00010">
    <property type="entry name" value="ASX_HYDROXYL"/>
    <property type="match status" value="4"/>
</dbReference>
<keyword evidence="15" id="KW-0325">Glycoprotein</keyword>
<feature type="repeat" description="LDL-receptor class B" evidence="19">
    <location>
        <begin position="1572"/>
        <end position="1615"/>
    </location>
</feature>
<evidence type="ECO:0000256" key="12">
    <source>
        <dbReference type="ARBA" id="ARBA00023157"/>
    </source>
</evidence>
<feature type="repeat" description="LDL-receptor class B" evidence="19">
    <location>
        <begin position="883"/>
        <end position="925"/>
    </location>
</feature>
<feature type="repeat" description="LDL-receptor class B" evidence="19">
    <location>
        <begin position="753"/>
        <end position="795"/>
    </location>
</feature>
<evidence type="ECO:0000256" key="18">
    <source>
        <dbReference type="PROSITE-ProRule" id="PRU00124"/>
    </source>
</evidence>
<dbReference type="Pfam" id="PF00057">
    <property type="entry name" value="Ldl_recept_a"/>
    <property type="match status" value="32"/>
</dbReference>
<dbReference type="PROSITE" id="PS01209">
    <property type="entry name" value="LDLRA_1"/>
    <property type="match status" value="20"/>
</dbReference>
<keyword evidence="6 21" id="KW-0812">Transmembrane</keyword>
<dbReference type="SMART" id="SM00192">
    <property type="entry name" value="LDLa"/>
    <property type="match status" value="35"/>
</dbReference>
<feature type="disulfide bond" evidence="18">
    <location>
        <begin position="1080"/>
        <end position="1098"/>
    </location>
</feature>
<dbReference type="InterPro" id="IPR002172">
    <property type="entry name" value="LDrepeatLR_classA_rpt"/>
</dbReference>
<evidence type="ECO:0000256" key="19">
    <source>
        <dbReference type="PROSITE-ProRule" id="PRU00461"/>
    </source>
</evidence>
<feature type="disulfide bond" evidence="18">
    <location>
        <begin position="1283"/>
        <end position="1301"/>
    </location>
</feature>
<feature type="disulfide bond" evidence="18">
    <location>
        <begin position="2881"/>
        <end position="2899"/>
    </location>
</feature>
<dbReference type="PROSITE" id="PS01187">
    <property type="entry name" value="EGF_CA"/>
    <property type="match status" value="4"/>
</dbReference>
<keyword evidence="23" id="KW-0449">Lipoprotein</keyword>
<dbReference type="InterPro" id="IPR009030">
    <property type="entry name" value="Growth_fac_rcpt_cys_sf"/>
</dbReference>
<feature type="disulfide bond" evidence="18">
    <location>
        <begin position="3071"/>
        <end position="3086"/>
    </location>
</feature>
<protein>
    <submittedName>
        <fullName evidence="23">Putative low-density lipoprotein receptor</fullName>
    </submittedName>
</protein>
<feature type="disulfide bond" evidence="18">
    <location>
        <begin position="3803"/>
        <end position="3821"/>
    </location>
</feature>
<feature type="region of interest" description="Disordered" evidence="20">
    <location>
        <begin position="4616"/>
        <end position="4655"/>
    </location>
</feature>
<feature type="disulfide bond" evidence="18">
    <location>
        <begin position="3973"/>
        <end position="3991"/>
    </location>
</feature>
<dbReference type="Gene3D" id="2.10.25.10">
    <property type="entry name" value="Laminin"/>
    <property type="match status" value="10"/>
</dbReference>
<dbReference type="FunFam" id="4.10.400.10:FF:000078">
    <property type="entry name" value="low-density lipoprotein receptor-related protein 2"/>
    <property type="match status" value="2"/>
</dbReference>
<feature type="region of interest" description="Disordered" evidence="20">
    <location>
        <begin position="4520"/>
        <end position="4546"/>
    </location>
</feature>
<feature type="disulfide bond" evidence="18">
    <location>
        <begin position="1276"/>
        <end position="1288"/>
    </location>
</feature>
<feature type="disulfide bond" evidence="18">
    <location>
        <begin position="2756"/>
        <end position="2774"/>
    </location>
</feature>
<dbReference type="PROSITE" id="PS01186">
    <property type="entry name" value="EGF_2"/>
    <property type="match status" value="3"/>
</dbReference>
<evidence type="ECO:0000256" key="2">
    <source>
        <dbReference type="ARBA" id="ARBA00009939"/>
    </source>
</evidence>
<dbReference type="FunFam" id="4.10.400.10:FF:000155">
    <property type="entry name" value="Low-density lipoprotein receptor"/>
    <property type="match status" value="1"/>
</dbReference>
<feature type="disulfide bond" evidence="18">
    <location>
        <begin position="1112"/>
        <end position="1124"/>
    </location>
</feature>
<feature type="repeat" description="LDL-receptor class B" evidence="19">
    <location>
        <begin position="564"/>
        <end position="607"/>
    </location>
</feature>
<dbReference type="FunFam" id="4.10.400.10:FF:000045">
    <property type="entry name" value="Low-density lipoprotein receptor-related protein 2"/>
    <property type="match status" value="1"/>
</dbReference>
<dbReference type="PANTHER" id="PTHR22722:SF14">
    <property type="entry name" value="MEGALIN, ISOFORM A"/>
    <property type="match status" value="1"/>
</dbReference>
<feature type="repeat" description="LDL-receptor class B" evidence="19">
    <location>
        <begin position="4278"/>
        <end position="4321"/>
    </location>
</feature>
<dbReference type="PROSITE" id="PS50068">
    <property type="entry name" value="LDLRA_2"/>
    <property type="match status" value="35"/>
</dbReference>
<feature type="disulfide bond" evidence="18">
    <location>
        <begin position="1172"/>
        <end position="1187"/>
    </location>
</feature>
<dbReference type="InterPro" id="IPR049883">
    <property type="entry name" value="NOTCH1_EGF-like"/>
</dbReference>
<feature type="disulfide bond" evidence="18">
    <location>
        <begin position="1256"/>
        <end position="1271"/>
    </location>
</feature>
<feature type="transmembrane region" description="Helical" evidence="21">
    <location>
        <begin position="12"/>
        <end position="31"/>
    </location>
</feature>
<feature type="disulfide bond" evidence="18">
    <location>
        <begin position="2874"/>
        <end position="2886"/>
    </location>
</feature>
<keyword evidence="12 17" id="KW-1015">Disulfide bond</keyword>
<evidence type="ECO:0000256" key="15">
    <source>
        <dbReference type="ARBA" id="ARBA00023180"/>
    </source>
</evidence>
<dbReference type="FunFam" id="4.10.400.10:FF:000230">
    <property type="entry name" value="Low-density lipoprotein RecePtor related"/>
    <property type="match status" value="1"/>
</dbReference>
<feature type="repeat" description="LDL-receptor class B" evidence="19">
    <location>
        <begin position="2527"/>
        <end position="2573"/>
    </location>
</feature>
<feature type="disulfide bond" evidence="18">
    <location>
        <begin position="59"/>
        <end position="77"/>
    </location>
</feature>
<feature type="disulfide bond" evidence="18">
    <location>
        <begin position="1040"/>
        <end position="1058"/>
    </location>
</feature>
<dbReference type="SUPFAM" id="SSF63825">
    <property type="entry name" value="YWTD domain"/>
    <property type="match status" value="8"/>
</dbReference>
<feature type="disulfide bond" evidence="18">
    <location>
        <begin position="3017"/>
        <end position="3035"/>
    </location>
</feature>
<dbReference type="SUPFAM" id="SSF57184">
    <property type="entry name" value="Growth factor receptor domain"/>
    <property type="match status" value="3"/>
</dbReference>
<feature type="disulfide bond" evidence="18">
    <location>
        <begin position="52"/>
        <end position="64"/>
    </location>
</feature>
<dbReference type="InterPro" id="IPR056588">
    <property type="entry name" value="EGF_LRP2"/>
</dbReference>
<dbReference type="EMBL" id="GANO01001691">
    <property type="protein sequence ID" value="JAB58180.1"/>
    <property type="molecule type" value="mRNA"/>
</dbReference>
<evidence type="ECO:0000256" key="1">
    <source>
        <dbReference type="ARBA" id="ARBA00004251"/>
    </source>
</evidence>
<feature type="disulfide bond" evidence="18">
    <location>
        <begin position="207"/>
        <end position="222"/>
    </location>
</feature>
<dbReference type="SMART" id="SM00135">
    <property type="entry name" value="LY"/>
    <property type="match status" value="38"/>
</dbReference>
<feature type="disulfide bond" evidence="18">
    <location>
        <begin position="3886"/>
        <end position="3904"/>
    </location>
</feature>
<feature type="domain" description="EGF-like" evidence="22">
    <location>
        <begin position="4419"/>
        <end position="4454"/>
    </location>
</feature>
<dbReference type="FunFam" id="4.10.400.10:FF:000132">
    <property type="entry name" value="Low-density lipoprotein receptor-related protein"/>
    <property type="match status" value="1"/>
</dbReference>
<keyword evidence="10 21" id="KW-1133">Transmembrane helix</keyword>
<feature type="disulfide bond" evidence="18">
    <location>
        <begin position="3815"/>
        <end position="3830"/>
    </location>
</feature>
<feature type="disulfide bond" evidence="18">
    <location>
        <begin position="3052"/>
        <end position="3064"/>
    </location>
</feature>
<feature type="disulfide bond" evidence="18">
    <location>
        <begin position="2917"/>
        <end position="2929"/>
    </location>
</feature>
<feature type="disulfide bond" evidence="18">
    <location>
        <begin position="2715"/>
        <end position="2733"/>
    </location>
</feature>
<dbReference type="GO" id="GO:0016324">
    <property type="term" value="C:apical plasma membrane"/>
    <property type="evidence" value="ECO:0007669"/>
    <property type="project" value="TreeGrafter"/>
</dbReference>
<dbReference type="InterPro" id="IPR032485">
    <property type="entry name" value="LRP1-like_beta_prop"/>
</dbReference>
<feature type="disulfide bond" evidence="18">
    <location>
        <begin position="3093"/>
        <end position="3105"/>
    </location>
</feature>
<feature type="disulfide bond" evidence="18">
    <location>
        <begin position="3676"/>
        <end position="3694"/>
    </location>
</feature>
<dbReference type="GO" id="GO:0005905">
    <property type="term" value="C:clathrin-coated pit"/>
    <property type="evidence" value="ECO:0007669"/>
    <property type="project" value="UniProtKB-KW"/>
</dbReference>
<dbReference type="SMART" id="SM00179">
    <property type="entry name" value="EGF_CA"/>
    <property type="match status" value="8"/>
</dbReference>
<evidence type="ECO:0000256" key="14">
    <source>
        <dbReference type="ARBA" id="ARBA00023176"/>
    </source>
</evidence>
<organism evidence="23">
    <name type="scientific">Corethrella appendiculata</name>
    <dbReference type="NCBI Taxonomy" id="1370023"/>
    <lineage>
        <taxon>Eukaryota</taxon>
        <taxon>Metazoa</taxon>
        <taxon>Ecdysozoa</taxon>
        <taxon>Arthropoda</taxon>
        <taxon>Hexapoda</taxon>
        <taxon>Insecta</taxon>
        <taxon>Pterygota</taxon>
        <taxon>Neoptera</taxon>
        <taxon>Endopterygota</taxon>
        <taxon>Diptera</taxon>
        <taxon>Nematocera</taxon>
        <taxon>Culicoidea</taxon>
        <taxon>Chaoboridae</taxon>
        <taxon>Corethrella</taxon>
    </lineage>
</organism>
<feature type="disulfide bond" evidence="17">
    <location>
        <begin position="351"/>
        <end position="361"/>
    </location>
</feature>
<dbReference type="GO" id="GO:0042562">
    <property type="term" value="F:hormone binding"/>
    <property type="evidence" value="ECO:0007669"/>
    <property type="project" value="TreeGrafter"/>
</dbReference>
<evidence type="ECO:0000256" key="13">
    <source>
        <dbReference type="ARBA" id="ARBA00023170"/>
    </source>
</evidence>
<evidence type="ECO:0000256" key="4">
    <source>
        <dbReference type="ARBA" id="ARBA00022536"/>
    </source>
</evidence>
<dbReference type="PROSITE" id="PS00022">
    <property type="entry name" value="EGF_1"/>
    <property type="match status" value="1"/>
</dbReference>
<feature type="disulfide bond" evidence="18">
    <location>
        <begin position="3607"/>
        <end position="3622"/>
    </location>
</feature>
<feature type="repeat" description="LDL-receptor class B" evidence="19">
    <location>
        <begin position="2253"/>
        <end position="2294"/>
    </location>
</feature>
<feature type="disulfide bond" evidence="18">
    <location>
        <begin position="116"/>
        <end position="131"/>
    </location>
</feature>
<feature type="repeat" description="LDL-receptor class B" evidence="19">
    <location>
        <begin position="2209"/>
        <end position="2252"/>
    </location>
</feature>
<evidence type="ECO:0000256" key="11">
    <source>
        <dbReference type="ARBA" id="ARBA00023136"/>
    </source>
</evidence>
<feature type="disulfide bond" evidence="18">
    <location>
        <begin position="2749"/>
        <end position="2761"/>
    </location>
</feature>
<feature type="transmembrane region" description="Helical" evidence="21">
    <location>
        <begin position="4469"/>
        <end position="4491"/>
    </location>
</feature>
<keyword evidence="3" id="KW-1003">Cell membrane</keyword>
<sequence length="4655" mass="518385">MGLDKKEPFWKIFSIAWIFLLIFLQIISINADTKLELGGISNSNNNETDVPCPAGMFRCSEGKCIPSLAVCNYQKDCEKGEDEFQSCPPPECEAGQISCGQYVFNKTYCIPPHFKCDMTVDCVDGTDESDCTYRKCQPDDIHCGAPLQATSVLGRVADPCVPKEKKCDGYLDCRTGHDEEGCPGTSCRLDQFRCASGTRCIDLSLKCNHKNDCGDNSDEIGCNFPPCHGGQFRCANALCIPANFHCDGYHDCSDESDEANCTAIACPDNKFLCPRGGPNGVPKCIAKTQLCDGKRDCEDGIDEESACTNASCPALGCEHKCAPSLTGGVCYCPPGRELSPDNRTCTDLDECAAWGHCDQLCTNTDGSFSCSCASGYTLQDRSRCIAPTTPSLELIFAYERAIVRMSVHKQDFRTIANATGASGVSYHYAKNLLFWSDIKTRKVQSQPLNEGVGTSSSIGADLTLPGTWAPVALAIDWIGDKLYVADLVGQKVDVFELDGRWHAVVLGSNLTSPADLALDPTSGLMFVADGSHVLRAHMDGTHAKSIVSEAAYKASGVTVDVISKRVFWCDSLLDYIEVVNYDGEHRVMILRGQQVPSPSRLALFETRVFWTDATKQGVMSVDKFEGASSIQSIFKAKDIREPKAIVTLHPLTQPKVSNPCGTNNGGCSQMCVVTAVQGAPSGLGYRCACHTGWQLSKDLMNCHLVRQFLMYSQQRFIKGKVLDPVIEGFSDAILPVVSRRARFVGLDFDAVDEHIYYSDVLQDVIYRVHRNGTGREIVLASQNEGVEGLAVDWVSKNLYYIDSRKGTLNVLSTRTVSYRRTLLKNLKRPRAIVVHPNKGFIYFSEWDRPANISRANADGSGLMVFKNVTLGWPNGLSIDFKEDRVYWCDALLDHVQHSSLDGTDIKTVNSRLIRHPFSIVIHDDWMYITDWRLDAIVRMHKLTGEQEEIMVREPQTNRLYGVKVYSHEIQKVEATQPCSINNGGCEKLCFAVARNDSHSLEAKCGCPYGERLADDTRSCISDPNAEPPVQSCPNTWDFTCNNQRCIPKSWICDGDDDCLDNSDEEQNCTKPTCGANEFQCKSGRCIPLNFRCDQENDCGDHSDELECGNVTCASSQFACENGRCIPNIWKCDSENDCGDGSDEGDFCAEKTCAYFQFTCPRTGHCIPQSWVCDGDDDCFDKQDEKDCPPITCLASQFKCADLRQCVEESYKCDGIPDCNDGSDELGCPSMGPNQCNLEKHFRCKSSGICIPVAWHCDGSNDCDDHSDEEDCGTITCPNNFYKCKNSKCVYKSYICDGKDDCGDGSDEGVEHACISPPLRCPHGQWSCPGITNRCVNLTSICDNVFDCPNGADEGEGCDLAECQHQTGLCSNGCQKTPVGPLCICPPGEELSADNYTCKDLNECDPPGLCSQVCTNTKGSYFCSCVDGYILEPNKHSCKAVNHSSAFLIISNRHSILVADLNEQGLERLPIIVENVVATASNMQTGTIFWSDMKLKKISRLDRGQEPQEVVSTGLDLVEGLAYDWIGKNLYWLDSKLNTIEVSNENGTNRLVLVRENITQPRGMCLDPSPRAKWLFWTDWGENPRIERIGMDGTMRQTIINTKIYWPNGLTLDVSTQRVYFADSKLDFIDFCYYNGTGRQQVLAGSHYLLHPHSLSLFEDTLYWTDRQLNRVLSAHKFKGNNQTVVSHLISQPLSIHVHHASLQPMYENPCEKSTCQHICLLSPSEKIGFACKCKPGYRLQADGKCLEEESPYLMVLKGNQIVDIPFNGGDARAGSLTPVVGIEGGIGLDYDRKGETMYWVQGKEDDDENCTIYTIPYGGGNKTEFLGLDNGLVGAAYAIAFDWLGRNLFIANRIASNIEAIRVEGKNKYRTIIIANDGNRTSISKPKAIALDPTYGKVFWLDDGGFGVPTKVARVNMDGTNPTILHDMFEYPEAITVDTDKKLVYYSSQHPPSVIVMDYYGNNRKTILTEESAISRPKSLAVHESRLYYLDPTYEKVVRVDLPNGDNAKNILDNEPDLRSMVIFKKRSMLQHPCQTNNGGCEHICLPHENGSRVCACGIGYKKEEEVTCTPYKTFAVVSQLDMTRGYSLKDSSEAMVPITGQGHHILHVDIVYRDSWIYWVEYNRGHWNGIFRIRPNGTEIQHIIKEGIGSNGIRGIAIDWVARNVYFTNVFPHENYVEVAWLDGTNRKIIVKTTNDAPRELAVNPIKRLLYWIDYGQYPRIGKCFLDGSNWTPVVTSGISNPRDLTVDMLTHDVYWVDSKLDMIQKVSYSGGNRQVIRRNLANPMAIAVYLSDVYWVDRNLLTVFKASKLPGNISLPEKVRTNLQKLRDITIYDINNQPSDDSNPCLRLGNGGCDQLCFSFPSDSATSGGSRLNYKCDCASGKLSSDGRKCEVLDEYVVFSTRTEIRAIELDPKSTNVPFQPLANLTNVVGLDFDYADNKLFYTQIRPWAKIASTKADTPSLSHMQTLISRGINPEGIAYDWTQKKIYWTDSSNNSIYSMALDGTDLVMISRVERPRAIVLDPCNGTLYFTDWGRFGTSGKIFRTTMAGSLKRAIIDKDLSQPSGLAIDYDDRMLYWTDAVREKIERSKLDGKEREVLISATIYPFAITVFRNYIYWTDLQLRGVYRAEKHTGANMIEMVKRLEDSPRDIHVYSKSRQKCDFNPCMANNGGCAHSCHPGISGPECRCDDNTKPVNEGRMCAPKNHTCDSSKFYCKNAKCISRMWACDGDDDCGDNSDEDANYCAYHSCSPNEFRCSNGRCIFKSWKCDHENDCKDNSDEQDCTYPPCAAGEFTCLNGRCIPQSQVCNGVNDCKDNGTSDETHERCPTNTTCPANHLKCEKTNICVEPYWLCDGDNDCGDNSDEDPLHCAQRTCPQNSFRCPNHRCIPATWYCDGDDDCGDGADEPPEYCKSEGRTCFGDLFTCDNGNCIPRIYICDGDNDCLDNSDEDNRHQCNDRKCDEETEFTCEENKAWGRAQCIPKKWLCDGDPDCVDGADENTTIHHCPTPQPCGDDQFTCDNGRCINKGWLCDHDNDCGDGSDEAKFCNSQYKTCSPQEFTCQNFKCIRNQYRCDGEDDCGDHSDEVDCKKENNTCPDGQFTCNNGHCIDYHLVCNKVSDCSDDSDEPLHCNVDECAKVEIHQCGHKCVDTLTSYYCDCNQGYKLLDDGKACTDIDECIETPGVCSQHCSNTPGGYYCKCDERYYERQTDEHTCKRKDRTEPWLIFSNKYYVRNMSADGKQYNLMHQDLMNVVAIDFDYQKAEMYFCDVTAKTIFKSNFGSIDDDNVKIEKVPVIKHDSHGLEGIAIDWVGRKLYWLDRHSKNLDVAELDGTKRKTLRSGVVDPRAIVVHPGIGYLYFSSWHLQAYIAKMGMDGSNFTRILTWENDIAWPNALTIDYFTDRIYWADAHLDYIAFSDLEGRHRHTVLKGVLVPHVFALSVFDDMLYWSDWNLKAIIRANKFTGKNFTVLRNTTHRPYDIHISHALRQIPFNNPCGTTNGGCSHLCLLAPPLESTYLNVEGYIEEGAPSYKCACPNQYYLARDTKTCIANCTSGQHRCGGDDEKCIPWFWKCDGEPDCRDKSDEPATCPARHCRAGTFQCGNGNCTPSTTICDGTDDCGDGSDEHNCELPCPVSDFKCKASGRCILDSWRCDGDADCKDGSDEDPEVCHKRACDPETEFSCKNGRCIPKLWMCDFDNDCGDDSDEPAYMCRQRNCTTGWSRCPGQSNYRCIPKWLFCDGKDDCRDNSDELPENCPKCQLETDYKCANNRCIPKQWMCDFADDCGDGSDESEAQCKGKYRQCSESEFKCGNGKCISSRWRCDHEDDCGDNSDELNCEGFQCKNGTFQCASGHCIASYFRCDGDRDCRDMSDEINCPPRFPGGRYCPESRFQCANNLCVSPTDLCDGTDDCGDNSDEASSVCTNFNCDTLRRFQCANHRCVARYQICDGVDNCGDGSDENNMTLCASKQKPCELYTQYQCANKKCIDRNQVCDFANDCGDSSDELGCHHTNTCSDLTKGGCEQHCMNLTDGGYICACYSGYIISADNRKKCLDIDECATGTHTCSHTCSNLNGTYSCSCREGFELSDGMSGVCKAIKDDVTLIFSSGPEIRALNLKKNEEFDVIGAEKRIESIDYNPETQIVFWADSHDKTIKRSYMVNAVNGEAKIGFAQDLNMKGNSKPTAVAVDWLADNLYWAEIDRTGSKPRGRIMVAKTDGRYRRALVNAGLEEPTSVVVDPQLGRMYWADSGSAPKIEVSWMDGAKRRPIITDAIRHPAGLTIDYSQDHRIYWVDTKLNVIESIKADGSNRKTIVKGEQLKHPVSLDVFESNLYWLTRETGELVRQDKFGRGVQVVVHRSLANPSGIKVYHELRYNTSLKNPCYKSTCSHLCLLVPGGRRCACPDNTVPTSHRSPAEVVCDAPAERPRPSPRVCPCQNGGLCRESENGNDLECVCQAEFSGQYCGVYSERSYGPGGGSAAAIYVPVLIVILIAAAIGSFYIVKKRPFGKPGLGGLTSSQSVSFRHGTNVEFNSPEFQNQNRTAGGQPGSGGDGGPVVAPLDGYNLETLSNKTRDFSNPMYDAVQSGTNDPNVGNGNGSGIYEVPTDVSKIKNSGPFNEPVSAILAPSSITHRTSPQLHLRPKELDPSSHDTGKDTQLLVEEDKSEC</sequence>
<feature type="domain" description="EGF-like" evidence="22">
    <location>
        <begin position="3129"/>
        <end position="3170"/>
    </location>
</feature>
<dbReference type="FunFam" id="2.120.10.30:FF:000035">
    <property type="entry name" value="Low-density lipoprotein receptor-related protein 2"/>
    <property type="match status" value="2"/>
</dbReference>
<dbReference type="FunFam" id="2.120.10.30:FF:000040">
    <property type="entry name" value="Low-density lipoprotein receptor-related protein 2"/>
    <property type="match status" value="1"/>
</dbReference>
<dbReference type="SUPFAM" id="SSF57196">
    <property type="entry name" value="EGF/Laminin"/>
    <property type="match status" value="5"/>
</dbReference>
<dbReference type="SMART" id="SM00181">
    <property type="entry name" value="EGF"/>
    <property type="match status" value="23"/>
</dbReference>
<keyword evidence="14" id="KW-0168">Coated pit</keyword>
<feature type="disulfide bond" evidence="18">
    <location>
        <begin position="3760"/>
        <end position="3778"/>
    </location>
</feature>
<dbReference type="InterPro" id="IPR026823">
    <property type="entry name" value="cEGF"/>
</dbReference>
<dbReference type="InterPro" id="IPR018097">
    <property type="entry name" value="EGF_Ca-bd_CS"/>
</dbReference>
<dbReference type="Gene3D" id="2.120.10.30">
    <property type="entry name" value="TolB, C-terminal domain"/>
    <property type="match status" value="8"/>
</dbReference>
<feature type="disulfide bond" evidence="18">
    <location>
        <begin position="234"/>
        <end position="252"/>
    </location>
</feature>
<reference evidence="23" key="1">
    <citation type="journal article" date="2014" name="Insect Biochem. Mol. Biol.">
        <title>An insight into the sialome of the frog biting fly, Corethrella appendiculata.</title>
        <authorList>
            <person name="Ribeiro J.M.C."/>
            <person name="Chagas A.C."/>
            <person name="Pham V.M."/>
            <person name="Lounibos L.P."/>
            <person name="Calvo E."/>
        </authorList>
    </citation>
    <scope>NUCLEOTIDE SEQUENCE</scope>
    <source>
        <tissue evidence="23">Salivary glands</tissue>
    </source>
</reference>
<dbReference type="FunFam" id="4.10.400.10:FF:000009">
    <property type="entry name" value="Low-density lipoprotein receptor-related protein 1"/>
    <property type="match status" value="1"/>
</dbReference>
<feature type="disulfide bond" evidence="18">
    <location>
        <begin position="1119"/>
        <end position="1137"/>
    </location>
</feature>
<dbReference type="GO" id="GO:0006898">
    <property type="term" value="P:receptor-mediated endocytosis"/>
    <property type="evidence" value="ECO:0007669"/>
    <property type="project" value="TreeGrafter"/>
</dbReference>
<feature type="disulfide bond" evidence="18">
    <location>
        <begin position="3010"/>
        <end position="3022"/>
    </location>
</feature>
<feature type="disulfide bond" evidence="18">
    <location>
        <begin position="1212"/>
        <end position="1227"/>
    </location>
</feature>
<evidence type="ECO:0000256" key="7">
    <source>
        <dbReference type="ARBA" id="ARBA00022729"/>
    </source>
</evidence>
<evidence type="ECO:0000256" key="10">
    <source>
        <dbReference type="ARBA" id="ARBA00022989"/>
    </source>
</evidence>
<feature type="disulfide bond" evidence="18">
    <location>
        <begin position="1092"/>
        <end position="1107"/>
    </location>
</feature>
<dbReference type="FunFam" id="2.120.10.30:FF:000241">
    <property type="entry name" value="Low-density lipoprotein receptor-related protein 6"/>
    <property type="match status" value="4"/>
</dbReference>
<keyword evidence="9" id="KW-0106">Calcium</keyword>
<dbReference type="PRINTS" id="PR00261">
    <property type="entry name" value="LDLRECEPTOR"/>
</dbReference>
<feature type="disulfide bond" evidence="18">
    <location>
        <begin position="167"/>
        <end position="182"/>
    </location>
</feature>
<dbReference type="Pfam" id="PF24468">
    <property type="entry name" value="EGF_LRP2"/>
    <property type="match status" value="1"/>
</dbReference>
<feature type="repeat" description="LDL-receptor class B" evidence="19">
    <location>
        <begin position="4184"/>
        <end position="4232"/>
    </location>
</feature>
<feature type="domain" description="EGF-like" evidence="22">
    <location>
        <begin position="4046"/>
        <end position="4082"/>
    </location>
</feature>
<dbReference type="InterPro" id="IPR023415">
    <property type="entry name" value="LDLR_class-A_CS"/>
</dbReference>
<dbReference type="CDD" id="cd00112">
    <property type="entry name" value="LDLa"/>
    <property type="match status" value="32"/>
</dbReference>
<keyword evidence="8" id="KW-0677">Repeat</keyword>
<feature type="disulfide bond" evidence="18">
    <location>
        <begin position="2708"/>
        <end position="2720"/>
    </location>
</feature>
<evidence type="ECO:0000256" key="5">
    <source>
        <dbReference type="ARBA" id="ARBA00022583"/>
    </source>
</evidence>
<feature type="disulfide bond" evidence="18">
    <location>
        <begin position="3842"/>
        <end position="3860"/>
    </location>
</feature>
<feature type="disulfide bond" evidence="18">
    <location>
        <begin position="3059"/>
        <end position="3077"/>
    </location>
</feature>
<dbReference type="Pfam" id="PF12662">
    <property type="entry name" value="cEGF"/>
    <property type="match status" value="1"/>
</dbReference>
<feature type="disulfide bond" evidence="18">
    <location>
        <begin position="3588"/>
        <end position="3600"/>
    </location>
</feature>
<feature type="disulfide bond" evidence="18">
    <location>
        <begin position="246"/>
        <end position="261"/>
    </location>
</feature>
<keyword evidence="5" id="KW-0254">Endocytosis</keyword>
<dbReference type="Pfam" id="PF16472">
    <property type="entry name" value="DUF5050"/>
    <property type="match status" value="1"/>
</dbReference>
<dbReference type="PROSITE" id="PS51120">
    <property type="entry name" value="LDLRB"/>
    <property type="match status" value="15"/>
</dbReference>
<dbReference type="PANTHER" id="PTHR22722">
    <property type="entry name" value="LOW-DENSITY LIPOPROTEIN RECEPTOR-RELATED PROTEIN 2-RELATED"/>
    <property type="match status" value="1"/>
</dbReference>
<feature type="disulfide bond" evidence="18">
    <location>
        <begin position="2768"/>
        <end position="2783"/>
    </location>
</feature>
<dbReference type="FunFam" id="4.10.400.10:FF:000121">
    <property type="entry name" value="low-density lipoprotein receptor-related protein 2"/>
    <property type="match status" value="1"/>
</dbReference>
<feature type="compositionally biased region" description="Gly residues" evidence="20">
    <location>
        <begin position="4534"/>
        <end position="4543"/>
    </location>
</feature>
<dbReference type="FunFam" id="4.10.400.10:FF:000024">
    <property type="entry name" value="Low-density lipoprotein RecePtor related"/>
    <property type="match status" value="2"/>
</dbReference>
<keyword evidence="4 17" id="KW-0245">EGF-like domain</keyword>
<dbReference type="InterPro" id="IPR036055">
    <property type="entry name" value="LDL_receptor-like_sf"/>
</dbReference>
<evidence type="ECO:0000259" key="22">
    <source>
        <dbReference type="PROSITE" id="PS50026"/>
    </source>
</evidence>
<dbReference type="InterPro" id="IPR051221">
    <property type="entry name" value="LDLR-related"/>
</dbReference>
<evidence type="ECO:0000256" key="20">
    <source>
        <dbReference type="SAM" id="MobiDB-lite"/>
    </source>
</evidence>
<feature type="disulfide bond" evidence="18">
    <location>
        <begin position="2788"/>
        <end position="2800"/>
    </location>
</feature>
<evidence type="ECO:0000256" key="16">
    <source>
        <dbReference type="ARBA" id="ARBA00037878"/>
    </source>
</evidence>
<dbReference type="FunFam" id="4.10.400.10:FF:000204">
    <property type="entry name" value="Putative low-density lipoprotein receptor"/>
    <property type="match status" value="1"/>
</dbReference>
<dbReference type="InterPro" id="IPR000033">
    <property type="entry name" value="LDLR_classB_rpt"/>
</dbReference>
<feature type="disulfide bond" evidence="18">
    <location>
        <begin position="3928"/>
        <end position="3946"/>
    </location>
</feature>